<dbReference type="OrthoDB" id="10224009at2759"/>
<gene>
    <name evidence="1" type="ORF">PACLA_8A064520</name>
</gene>
<keyword evidence="2" id="KW-1185">Reference proteome</keyword>
<sequence length="275" mass="29999">MKVTAMDAAKKGLGGFSGSLATGLLYSLEKTSLLLEGGNQEFYKLKNVVKTHVTLAGGQLHFEALQYQNECRRREERGLRVTKNLVSIALTVVKAKSAATHYETMVASHSFTGSDVGELGHSRKQFSAILRAAELWCDRQIAGFLSTPLPSTKLPPHYYATCDKSTPNRISNQAILLCPMVNGHCKAIAVSSQEVYKETDTNVDGDVSGAHAPELAKTLFDEIRAAYPTVEETTFKGAWMGTVCDGAYATAVEFERTLAALLEQEKYDSSFFSVL</sequence>
<dbReference type="EMBL" id="CACRXK020012061">
    <property type="protein sequence ID" value="CAB4022615.1"/>
    <property type="molecule type" value="Genomic_DNA"/>
</dbReference>
<reference evidence="1" key="1">
    <citation type="submission" date="2020-04" db="EMBL/GenBank/DDBJ databases">
        <authorList>
            <person name="Alioto T."/>
            <person name="Alioto T."/>
            <person name="Gomez Garrido J."/>
        </authorList>
    </citation>
    <scope>NUCLEOTIDE SEQUENCE</scope>
    <source>
        <strain evidence="1">A484AB</strain>
    </source>
</reference>
<evidence type="ECO:0000313" key="1">
    <source>
        <dbReference type="EMBL" id="CAB4022615.1"/>
    </source>
</evidence>
<comment type="caution">
    <text evidence="1">The sequence shown here is derived from an EMBL/GenBank/DDBJ whole genome shotgun (WGS) entry which is preliminary data.</text>
</comment>
<dbReference type="AlphaFoldDB" id="A0A6S7ITG6"/>
<protein>
    <submittedName>
        <fullName evidence="1">Uncharacterized protein</fullName>
    </submittedName>
</protein>
<organism evidence="1 2">
    <name type="scientific">Paramuricea clavata</name>
    <name type="common">Red gorgonian</name>
    <name type="synonym">Violescent sea-whip</name>
    <dbReference type="NCBI Taxonomy" id="317549"/>
    <lineage>
        <taxon>Eukaryota</taxon>
        <taxon>Metazoa</taxon>
        <taxon>Cnidaria</taxon>
        <taxon>Anthozoa</taxon>
        <taxon>Octocorallia</taxon>
        <taxon>Malacalcyonacea</taxon>
        <taxon>Plexauridae</taxon>
        <taxon>Paramuricea</taxon>
    </lineage>
</organism>
<name>A0A6S7ITG6_PARCT</name>
<accession>A0A6S7ITG6</accession>
<proteinExistence type="predicted"/>
<dbReference type="Proteomes" id="UP001152795">
    <property type="component" value="Unassembled WGS sequence"/>
</dbReference>
<evidence type="ECO:0000313" key="2">
    <source>
        <dbReference type="Proteomes" id="UP001152795"/>
    </source>
</evidence>